<comment type="caution">
    <text evidence="4">The sequence shown here is derived from an EMBL/GenBank/DDBJ whole genome shotgun (WGS) entry which is preliminary data.</text>
</comment>
<dbReference type="InterPro" id="IPR036291">
    <property type="entry name" value="NAD(P)-bd_dom_sf"/>
</dbReference>
<dbReference type="Gene3D" id="3.40.50.720">
    <property type="entry name" value="NAD(P)-binding Rossmann-like Domain"/>
    <property type="match status" value="1"/>
</dbReference>
<dbReference type="Proteomes" id="UP001316803">
    <property type="component" value="Unassembled WGS sequence"/>
</dbReference>
<dbReference type="SUPFAM" id="SSF51735">
    <property type="entry name" value="NAD(P)-binding Rossmann-fold domains"/>
    <property type="match status" value="1"/>
</dbReference>
<keyword evidence="3" id="KW-0560">Oxidoreductase</keyword>
<keyword evidence="2" id="KW-0521">NADP</keyword>
<evidence type="ECO:0008006" key="6">
    <source>
        <dbReference type="Google" id="ProtNLM"/>
    </source>
</evidence>
<comment type="similarity">
    <text evidence="1">Belongs to the short-chain dehydrogenases/reductases (SDR) family.</text>
</comment>
<dbReference type="AlphaFoldDB" id="A0AAN8EF96"/>
<dbReference type="PANTHER" id="PTHR43618">
    <property type="entry name" value="7-ALPHA-HYDROXYSTEROID DEHYDROGENASE"/>
    <property type="match status" value="1"/>
</dbReference>
<organism evidence="4 5">
    <name type="scientific">Knufia fluminis</name>
    <dbReference type="NCBI Taxonomy" id="191047"/>
    <lineage>
        <taxon>Eukaryota</taxon>
        <taxon>Fungi</taxon>
        <taxon>Dikarya</taxon>
        <taxon>Ascomycota</taxon>
        <taxon>Pezizomycotina</taxon>
        <taxon>Eurotiomycetes</taxon>
        <taxon>Chaetothyriomycetidae</taxon>
        <taxon>Chaetothyriales</taxon>
        <taxon>Trichomeriaceae</taxon>
        <taxon>Knufia</taxon>
    </lineage>
</organism>
<gene>
    <name evidence="4" type="ORF">OHC33_004902</name>
</gene>
<dbReference type="InterPro" id="IPR052178">
    <property type="entry name" value="Sec_Metab_Biosynth_SDR"/>
</dbReference>
<evidence type="ECO:0000256" key="1">
    <source>
        <dbReference type="ARBA" id="ARBA00006484"/>
    </source>
</evidence>
<sequence>MALTPDSTDLSVSSLFSFNDYVCLVTGGATGLGEMAAQAFIQNGARVIIASRKESELKKTSDRLNKLGPGKCEYVIADLGSKKGCDGLVAEVKKKTDRLDVLINNSGATWGAPYDDFPESGWDKLMALNVKSIFYTTVGLEPLLLKRASTDHPSRVINIASMAAISTYDVTTTDAGGLSAVGNGTFSYGPSKAACVHLSRIQAAKLAPKHINVNVVCPGVFPSRMTAFGMREAMDTLVRGQPSGRIGTPQDFAGLILFLSGRGGAHMVGTVQEIDGGSTRTGFRQAAKQEKAKL</sequence>
<evidence type="ECO:0000313" key="4">
    <source>
        <dbReference type="EMBL" id="KAK5954329.1"/>
    </source>
</evidence>
<reference evidence="4 5" key="1">
    <citation type="submission" date="2022-12" db="EMBL/GenBank/DDBJ databases">
        <title>Genomic features and morphological characterization of a novel Knufia sp. strain isolated from spacecraft assembly facility.</title>
        <authorList>
            <person name="Teixeira M."/>
            <person name="Chander A.M."/>
            <person name="Stajich J.E."/>
            <person name="Venkateswaran K."/>
        </authorList>
    </citation>
    <scope>NUCLEOTIDE SEQUENCE [LARGE SCALE GENOMIC DNA]</scope>
    <source>
        <strain evidence="4 5">FJI-L2-BK-P2</strain>
    </source>
</reference>
<dbReference type="PRINTS" id="PR00080">
    <property type="entry name" value="SDRFAMILY"/>
</dbReference>
<dbReference type="PANTHER" id="PTHR43618:SF8">
    <property type="entry name" value="7ALPHA-HYDROXYSTEROID DEHYDROGENASE"/>
    <property type="match status" value="1"/>
</dbReference>
<accession>A0AAN8EF96</accession>
<dbReference type="Pfam" id="PF13561">
    <property type="entry name" value="adh_short_C2"/>
    <property type="match status" value="1"/>
</dbReference>
<proteinExistence type="inferred from homology"/>
<dbReference type="EMBL" id="JAKLMC020000009">
    <property type="protein sequence ID" value="KAK5954329.1"/>
    <property type="molecule type" value="Genomic_DNA"/>
</dbReference>
<keyword evidence="5" id="KW-1185">Reference proteome</keyword>
<protein>
    <recommendedName>
        <fullName evidence="6">3-oxoacyl-reductase</fullName>
    </recommendedName>
</protein>
<evidence type="ECO:0000256" key="3">
    <source>
        <dbReference type="ARBA" id="ARBA00023002"/>
    </source>
</evidence>
<evidence type="ECO:0000256" key="2">
    <source>
        <dbReference type="ARBA" id="ARBA00022857"/>
    </source>
</evidence>
<dbReference type="GO" id="GO:0016491">
    <property type="term" value="F:oxidoreductase activity"/>
    <property type="evidence" value="ECO:0007669"/>
    <property type="project" value="UniProtKB-KW"/>
</dbReference>
<name>A0AAN8EF96_9EURO</name>
<dbReference type="PRINTS" id="PR00081">
    <property type="entry name" value="GDHRDH"/>
</dbReference>
<evidence type="ECO:0000313" key="5">
    <source>
        <dbReference type="Proteomes" id="UP001316803"/>
    </source>
</evidence>
<dbReference type="InterPro" id="IPR002347">
    <property type="entry name" value="SDR_fam"/>
</dbReference>